<proteinExistence type="predicted"/>
<protein>
    <submittedName>
        <fullName evidence="1">Uncharacterized protein</fullName>
    </submittedName>
</protein>
<dbReference type="AlphaFoldDB" id="A0A833U0E7"/>
<gene>
    <name evidence="1" type="ORF">GAK29_00907</name>
</gene>
<sequence length="237" mass="28229">MSKSSTKVNGLEQKLENWLKDEGFCHYFAIQIKGEEVLPFGFANRPFYSLDQARTYLEQLQTTNPEVDYHLCFSGIDVDCVDFDNLEFPMWHRVWMNQHQVRLIKLRMWKKSEQELSKLIQNYDEVIAWQTANNTTEFCHYYYVQSCDDKSIAMSSSHTPDIFEALITKVCFEKTMPEREFKIERGLIHTDSILSMDGRTADFFQEFIDYHKERITNLDPEYLVNREIVTETRKVKR</sequence>
<name>A0A833U0E7_ACIBZ</name>
<dbReference type="Proteomes" id="UP000490535">
    <property type="component" value="Unassembled WGS sequence"/>
</dbReference>
<reference evidence="2" key="1">
    <citation type="journal article" date="2020" name="MBio">
        <title>Horizontal gene transfer to a defensive symbiont with a reduced genome amongst a multipartite beetle microbiome.</title>
        <authorList>
            <person name="Waterworth S.C."/>
            <person name="Florez L.V."/>
            <person name="Rees E.R."/>
            <person name="Hertweck C."/>
            <person name="Kaltenpoth M."/>
            <person name="Kwan J.C."/>
        </authorList>
    </citation>
    <scope>NUCLEOTIDE SEQUENCE [LARGE SCALE GENOMIC DNA]</scope>
</reference>
<evidence type="ECO:0000313" key="1">
    <source>
        <dbReference type="EMBL" id="KAF1027101.1"/>
    </source>
</evidence>
<comment type="caution">
    <text evidence="1">The sequence shown here is derived from an EMBL/GenBank/DDBJ whole genome shotgun (WGS) entry which is preliminary data.</text>
</comment>
<dbReference type="EMBL" id="WNDP01000014">
    <property type="protein sequence ID" value="KAF1027101.1"/>
    <property type="molecule type" value="Genomic_DNA"/>
</dbReference>
<accession>A0A833U0E7</accession>
<evidence type="ECO:0000313" key="2">
    <source>
        <dbReference type="Proteomes" id="UP000490535"/>
    </source>
</evidence>
<organism evidence="1 2">
    <name type="scientific">Acinetobacter bereziniae</name>
    <name type="common">Acinetobacter genomosp. 10</name>
    <dbReference type="NCBI Taxonomy" id="106648"/>
    <lineage>
        <taxon>Bacteria</taxon>
        <taxon>Pseudomonadati</taxon>
        <taxon>Pseudomonadota</taxon>
        <taxon>Gammaproteobacteria</taxon>
        <taxon>Moraxellales</taxon>
        <taxon>Moraxellaceae</taxon>
        <taxon>Acinetobacter</taxon>
    </lineage>
</organism>